<keyword evidence="4 8" id="KW-1133">Transmembrane helix</keyword>
<name>A0AAD8ABG9_DIPPU</name>
<keyword evidence="3 8" id="KW-0812">Transmembrane</keyword>
<keyword evidence="10" id="KW-1185">Reference proteome</keyword>
<keyword evidence="7" id="KW-0325">Glycoprotein</keyword>
<protein>
    <submittedName>
        <fullName evidence="9">Uncharacterized protein</fullName>
    </submittedName>
</protein>
<dbReference type="GO" id="GO:0005886">
    <property type="term" value="C:plasma membrane"/>
    <property type="evidence" value="ECO:0007669"/>
    <property type="project" value="UniProtKB-SubCell"/>
</dbReference>
<reference evidence="9" key="2">
    <citation type="submission" date="2023-05" db="EMBL/GenBank/DDBJ databases">
        <authorList>
            <person name="Fouks B."/>
        </authorList>
    </citation>
    <scope>NUCLEOTIDE SEQUENCE</scope>
    <source>
        <strain evidence="9">Stay&amp;Tobe</strain>
        <tissue evidence="9">Testes</tissue>
    </source>
</reference>
<comment type="subcellular location">
    <subcellularLocation>
        <location evidence="1">Cell membrane</location>
        <topology evidence="1">Multi-pass membrane protein</topology>
    </subcellularLocation>
</comment>
<evidence type="ECO:0000313" key="9">
    <source>
        <dbReference type="EMBL" id="KAJ9595635.1"/>
    </source>
</evidence>
<evidence type="ECO:0000313" key="10">
    <source>
        <dbReference type="Proteomes" id="UP001233999"/>
    </source>
</evidence>
<dbReference type="Proteomes" id="UP001233999">
    <property type="component" value="Unassembled WGS sequence"/>
</dbReference>
<keyword evidence="6" id="KW-0675">Receptor</keyword>
<evidence type="ECO:0000256" key="1">
    <source>
        <dbReference type="ARBA" id="ARBA00004651"/>
    </source>
</evidence>
<evidence type="ECO:0000256" key="7">
    <source>
        <dbReference type="ARBA" id="ARBA00023180"/>
    </source>
</evidence>
<evidence type="ECO:0000256" key="8">
    <source>
        <dbReference type="SAM" id="Phobius"/>
    </source>
</evidence>
<evidence type="ECO:0000256" key="4">
    <source>
        <dbReference type="ARBA" id="ARBA00022989"/>
    </source>
</evidence>
<keyword evidence="2" id="KW-1003">Cell membrane</keyword>
<dbReference type="Gene3D" id="3.40.190.10">
    <property type="entry name" value="Periplasmic binding protein-like II"/>
    <property type="match status" value="1"/>
</dbReference>
<evidence type="ECO:0000256" key="2">
    <source>
        <dbReference type="ARBA" id="ARBA00022475"/>
    </source>
</evidence>
<evidence type="ECO:0000256" key="5">
    <source>
        <dbReference type="ARBA" id="ARBA00023136"/>
    </source>
</evidence>
<keyword evidence="5 8" id="KW-0472">Membrane</keyword>
<dbReference type="AlphaFoldDB" id="A0AAD8ABG9"/>
<accession>A0AAD8ABG9</accession>
<gene>
    <name evidence="9" type="ORF">L9F63_013187</name>
</gene>
<evidence type="ECO:0000256" key="6">
    <source>
        <dbReference type="ARBA" id="ARBA00023170"/>
    </source>
</evidence>
<comment type="caution">
    <text evidence="9">The sequence shown here is derived from an EMBL/GenBank/DDBJ whole genome shotgun (WGS) entry which is preliminary data.</text>
</comment>
<evidence type="ECO:0000256" key="3">
    <source>
        <dbReference type="ARBA" id="ARBA00022692"/>
    </source>
</evidence>
<dbReference type="PANTHER" id="PTHR42643">
    <property type="entry name" value="IONOTROPIC RECEPTOR 20A-RELATED"/>
    <property type="match status" value="1"/>
</dbReference>
<feature type="transmembrane region" description="Helical" evidence="8">
    <location>
        <begin position="294"/>
        <end position="312"/>
    </location>
</feature>
<dbReference type="PANTHER" id="PTHR42643:SF24">
    <property type="entry name" value="IONOTROPIC RECEPTOR 60A"/>
    <property type="match status" value="1"/>
</dbReference>
<proteinExistence type="predicted"/>
<organism evidence="9 10">
    <name type="scientific">Diploptera punctata</name>
    <name type="common">Pacific beetle cockroach</name>
    <dbReference type="NCBI Taxonomy" id="6984"/>
    <lineage>
        <taxon>Eukaryota</taxon>
        <taxon>Metazoa</taxon>
        <taxon>Ecdysozoa</taxon>
        <taxon>Arthropoda</taxon>
        <taxon>Hexapoda</taxon>
        <taxon>Insecta</taxon>
        <taxon>Pterygota</taxon>
        <taxon>Neoptera</taxon>
        <taxon>Polyneoptera</taxon>
        <taxon>Dictyoptera</taxon>
        <taxon>Blattodea</taxon>
        <taxon>Blaberoidea</taxon>
        <taxon>Blaberidae</taxon>
        <taxon>Diplopterinae</taxon>
        <taxon>Diploptera</taxon>
    </lineage>
</organism>
<dbReference type="InterPro" id="IPR052192">
    <property type="entry name" value="Insect_Ionotropic_Sensory_Rcpt"/>
</dbReference>
<dbReference type="EMBL" id="JASPKZ010002324">
    <property type="protein sequence ID" value="KAJ9595635.1"/>
    <property type="molecule type" value="Genomic_DNA"/>
</dbReference>
<sequence length="323" mass="36645">MMWPLVFLDEVSLFEPLLLHSSVCSGYLLFLSSTNEEELLEDLSDKLNYLLDVEAYDSKTKFIVFVTNSSTSLHLAKSIFNVAWKIARIVNIVVVVFCYGTYLNDTELAVTRLHEMSLESYIWFPYHDKDCKDVTNVKLIEKKTLDEISNLTRIDYYPLKIPKDFCGCSMKVTPYGIPPYTIVNNYTDANGNEVYEDNGLSSELLKLFAQVYNITLLFRKSPNKFGIVQTANVFLDAVVGNTDFVVGAVVLLPVVTRYVDCSIPLTYESLKILAPCPTQLERVHKMVTIFTPTAWLSIGLVLVFVCCTLWFASSCKKKCDLMN</sequence>
<reference evidence="9" key="1">
    <citation type="journal article" date="2023" name="IScience">
        <title>Live-bearing cockroach genome reveals convergent evolutionary mechanisms linked to viviparity in insects and beyond.</title>
        <authorList>
            <person name="Fouks B."/>
            <person name="Harrison M.C."/>
            <person name="Mikhailova A.A."/>
            <person name="Marchal E."/>
            <person name="English S."/>
            <person name="Carruthers M."/>
            <person name="Jennings E.C."/>
            <person name="Chiamaka E.L."/>
            <person name="Frigard R.A."/>
            <person name="Pippel M."/>
            <person name="Attardo G.M."/>
            <person name="Benoit J.B."/>
            <person name="Bornberg-Bauer E."/>
            <person name="Tobe S.S."/>
        </authorList>
    </citation>
    <scope>NUCLEOTIDE SEQUENCE</scope>
    <source>
        <strain evidence="9">Stay&amp;Tobe</strain>
    </source>
</reference>